<evidence type="ECO:0000256" key="1">
    <source>
        <dbReference type="ARBA" id="ARBA00007613"/>
    </source>
</evidence>
<name>A0ABV2PUV6_9GAMM</name>
<proteinExistence type="inferred from homology"/>
<keyword evidence="2 3" id="KW-0449">Lipoprotein</keyword>
<comment type="subcellular location">
    <subcellularLocation>
        <location evidence="2">Cell outer membrane</location>
        <topology evidence="2">Lipid-anchor</topology>
    </subcellularLocation>
</comment>
<keyword evidence="2" id="KW-0732">Signal</keyword>
<feature type="signal peptide" evidence="2">
    <location>
        <begin position="1"/>
        <end position="22"/>
    </location>
</feature>
<evidence type="ECO:0000256" key="2">
    <source>
        <dbReference type="RuleBase" id="RU362097"/>
    </source>
</evidence>
<reference evidence="3 4" key="1">
    <citation type="submission" date="2024-06" db="EMBL/GenBank/DDBJ databases">
        <title>Sorghum-associated microbial communities from plants grown in Nebraska, USA.</title>
        <authorList>
            <person name="Schachtman D."/>
        </authorList>
    </citation>
    <scope>NUCLEOTIDE SEQUENCE [LARGE SCALE GENOMIC DNA]</scope>
    <source>
        <strain evidence="3 4">1757</strain>
    </source>
</reference>
<keyword evidence="2" id="KW-0564">Palmitate</keyword>
<dbReference type="PROSITE" id="PS51257">
    <property type="entry name" value="PROKAR_LIPOPROTEIN"/>
    <property type="match status" value="1"/>
</dbReference>
<feature type="chain" id="PRO_5044989670" evidence="2">
    <location>
        <begin position="23"/>
        <end position="477"/>
    </location>
</feature>
<dbReference type="RefSeq" id="WP_354547608.1">
    <property type="nucleotide sequence ID" value="NZ_JBEPSD010000001.1"/>
</dbReference>
<organism evidence="3 4">
    <name type="scientific">Rhodanobacter soli</name>
    <dbReference type="NCBI Taxonomy" id="590609"/>
    <lineage>
        <taxon>Bacteria</taxon>
        <taxon>Pseudomonadati</taxon>
        <taxon>Pseudomonadota</taxon>
        <taxon>Gammaproteobacteria</taxon>
        <taxon>Lysobacterales</taxon>
        <taxon>Rhodanobacteraceae</taxon>
        <taxon>Rhodanobacter</taxon>
    </lineage>
</organism>
<evidence type="ECO:0000313" key="4">
    <source>
        <dbReference type="Proteomes" id="UP001549251"/>
    </source>
</evidence>
<keyword evidence="2" id="KW-0472">Membrane</keyword>
<keyword evidence="2" id="KW-1134">Transmembrane beta strand</keyword>
<dbReference type="Pfam" id="PF02321">
    <property type="entry name" value="OEP"/>
    <property type="match status" value="2"/>
</dbReference>
<dbReference type="NCBIfam" id="TIGR01845">
    <property type="entry name" value="outer_NodT"/>
    <property type="match status" value="1"/>
</dbReference>
<dbReference type="SUPFAM" id="SSF56954">
    <property type="entry name" value="Outer membrane efflux proteins (OEP)"/>
    <property type="match status" value="1"/>
</dbReference>
<dbReference type="InterPro" id="IPR010131">
    <property type="entry name" value="MdtP/NodT-like"/>
</dbReference>
<comment type="similarity">
    <text evidence="1 2">Belongs to the outer membrane factor (OMF) (TC 1.B.17) family.</text>
</comment>
<dbReference type="EMBL" id="JBEPSD010000001">
    <property type="protein sequence ID" value="MET4568804.1"/>
    <property type="molecule type" value="Genomic_DNA"/>
</dbReference>
<comment type="caution">
    <text evidence="3">The sequence shown here is derived from an EMBL/GenBank/DDBJ whole genome shotgun (WGS) entry which is preliminary data.</text>
</comment>
<dbReference type="InterPro" id="IPR003423">
    <property type="entry name" value="OMP_efflux"/>
</dbReference>
<dbReference type="Proteomes" id="UP001549251">
    <property type="component" value="Unassembled WGS sequence"/>
</dbReference>
<dbReference type="PANTHER" id="PTHR30203">
    <property type="entry name" value="OUTER MEMBRANE CATION EFFLUX PROTEIN"/>
    <property type="match status" value="1"/>
</dbReference>
<protein>
    <submittedName>
        <fullName evidence="3">NodT family efflux transporter outer membrane factor (OMF) lipoprotein</fullName>
    </submittedName>
</protein>
<dbReference type="Gene3D" id="1.20.1600.10">
    <property type="entry name" value="Outer membrane efflux proteins (OEP)"/>
    <property type="match status" value="1"/>
</dbReference>
<gene>
    <name evidence="3" type="ORF">ABIE04_001131</name>
</gene>
<accession>A0ABV2PUV6</accession>
<keyword evidence="2" id="KW-0812">Transmembrane</keyword>
<dbReference type="PANTHER" id="PTHR30203:SF21">
    <property type="entry name" value="OUTER MEMBRANE COMPONENT OF MULTIDRUG EFFLUX PUMP-RELATED"/>
    <property type="match status" value="1"/>
</dbReference>
<sequence length="477" mass="49163">MNRHLRPLAAALLGLLAGCASVGPNYAPPPLPGSLAAHPPGAFAENRPAALSTAPLPARWWQLYNDPRLDALIGEALIANTDVRVAVANLERAEAVVQGTRASAGVQTSLGGGVSFGQTSTGGVGPSGGTHPAIDAGLGVSYAVDVVGRIRREIEAASADAQTQAAAADLARITVVANVVGAYTDACASGARLQVAQHSAALQRQSLGLSEHGAAAGLYSPLDLSRSRALLAQLNAALPPLDGARQTALYRLAVLMGRAPTAFPAELANCTTIPTLDQPIPVGDGSALIRRRPDIRQSDRQLAAATADIGVVTADLYPSVSLGASLGTTSRKVGTLLDRSALRFNVGPLISWSFPNTRVAHARIEEAGAAQRAALANFDGVVLSSLREAETALTLYARHLDENTQLRVARDESLTAAGLQQQLLRGGTVSSLETLDVERSLANAEAALAASDATLATDRVRIFLALGGGWENEAATP</sequence>
<dbReference type="Gene3D" id="2.20.200.10">
    <property type="entry name" value="Outer membrane efflux proteins (OEP)"/>
    <property type="match status" value="1"/>
</dbReference>
<evidence type="ECO:0000313" key="3">
    <source>
        <dbReference type="EMBL" id="MET4568804.1"/>
    </source>
</evidence>
<keyword evidence="4" id="KW-1185">Reference proteome</keyword>